<dbReference type="PROSITE" id="PS50042">
    <property type="entry name" value="CNMP_BINDING_3"/>
    <property type="match status" value="1"/>
</dbReference>
<dbReference type="PANTHER" id="PTHR24567:SF74">
    <property type="entry name" value="HTH-TYPE TRANSCRIPTIONAL REGULATOR ARCR"/>
    <property type="match status" value="1"/>
</dbReference>
<dbReference type="PROSITE" id="PS00889">
    <property type="entry name" value="CNMP_BINDING_2"/>
    <property type="match status" value="1"/>
</dbReference>
<sequence>MSQETSLSEKILLLRRMEIFEGLAVAELAAVASVCREDKAESGQNIITEGDAGESMYLIIKGKVVVSQEGEDGCAMELASLGEGDYVGEMALFDDAPRSATVVADGPVKLLVLYKREFDETVREYPQVALQMCKELSRRLRKLHEKIHAIPVCDLPPSFIASVKEKDVAPAPTEG</sequence>
<dbReference type="GO" id="GO:0005829">
    <property type="term" value="C:cytosol"/>
    <property type="evidence" value="ECO:0007669"/>
    <property type="project" value="TreeGrafter"/>
</dbReference>
<accession>A0AAU9F3V7</accession>
<dbReference type="PANTHER" id="PTHR24567">
    <property type="entry name" value="CRP FAMILY TRANSCRIPTIONAL REGULATORY PROTEIN"/>
    <property type="match status" value="1"/>
</dbReference>
<proteinExistence type="predicted"/>
<evidence type="ECO:0000313" key="3">
    <source>
        <dbReference type="Proteomes" id="UP001366166"/>
    </source>
</evidence>
<dbReference type="PRINTS" id="PR00103">
    <property type="entry name" value="CAMPKINASE"/>
</dbReference>
<name>A0AAU9F3V7_9BACT</name>
<dbReference type="GO" id="GO:0003700">
    <property type="term" value="F:DNA-binding transcription factor activity"/>
    <property type="evidence" value="ECO:0007669"/>
    <property type="project" value="TreeGrafter"/>
</dbReference>
<dbReference type="SUPFAM" id="SSF51206">
    <property type="entry name" value="cAMP-binding domain-like"/>
    <property type="match status" value="1"/>
</dbReference>
<dbReference type="PROSITE" id="PS00888">
    <property type="entry name" value="CNMP_BINDING_1"/>
    <property type="match status" value="1"/>
</dbReference>
<reference evidence="3" key="1">
    <citation type="journal article" date="2023" name="Arch. Microbiol.">
        <title>Desulfoferula mesophilus gen. nov. sp. nov., a mesophilic sulfate-reducing bacterium isolated from a brackish lake sediment.</title>
        <authorList>
            <person name="Watanabe T."/>
            <person name="Yabe T."/>
            <person name="Tsuji J.M."/>
            <person name="Fukui M."/>
        </authorList>
    </citation>
    <scope>NUCLEOTIDE SEQUENCE [LARGE SCALE GENOMIC DNA]</scope>
    <source>
        <strain evidence="3">12FAK</strain>
    </source>
</reference>
<dbReference type="KEGG" id="dmp:FAK_37330"/>
<dbReference type="InterPro" id="IPR050397">
    <property type="entry name" value="Env_Response_Regulators"/>
</dbReference>
<evidence type="ECO:0000259" key="1">
    <source>
        <dbReference type="PROSITE" id="PS50042"/>
    </source>
</evidence>
<evidence type="ECO:0000313" key="2">
    <source>
        <dbReference type="EMBL" id="BEQ16667.1"/>
    </source>
</evidence>
<dbReference type="EMBL" id="AP028679">
    <property type="protein sequence ID" value="BEQ16667.1"/>
    <property type="molecule type" value="Genomic_DNA"/>
</dbReference>
<dbReference type="AlphaFoldDB" id="A0AAU9F3V7"/>
<gene>
    <name evidence="2" type="ORF">FAK_37330</name>
</gene>
<dbReference type="InterPro" id="IPR000595">
    <property type="entry name" value="cNMP-bd_dom"/>
</dbReference>
<dbReference type="InterPro" id="IPR014710">
    <property type="entry name" value="RmlC-like_jellyroll"/>
</dbReference>
<feature type="domain" description="Cyclic nucleotide-binding" evidence="1">
    <location>
        <begin position="19"/>
        <end position="139"/>
    </location>
</feature>
<dbReference type="InterPro" id="IPR018490">
    <property type="entry name" value="cNMP-bd_dom_sf"/>
</dbReference>
<protein>
    <recommendedName>
        <fullName evidence="1">Cyclic nucleotide-binding domain-containing protein</fullName>
    </recommendedName>
</protein>
<dbReference type="Gene3D" id="2.60.120.10">
    <property type="entry name" value="Jelly Rolls"/>
    <property type="match status" value="1"/>
</dbReference>
<dbReference type="SMART" id="SM00100">
    <property type="entry name" value="cNMP"/>
    <property type="match status" value="1"/>
</dbReference>
<dbReference type="Pfam" id="PF00027">
    <property type="entry name" value="cNMP_binding"/>
    <property type="match status" value="1"/>
</dbReference>
<organism evidence="2 3">
    <name type="scientific">Desulfoferula mesophila</name>
    <dbReference type="NCBI Taxonomy" id="3058419"/>
    <lineage>
        <taxon>Bacteria</taxon>
        <taxon>Pseudomonadati</taxon>
        <taxon>Thermodesulfobacteriota</taxon>
        <taxon>Desulfarculia</taxon>
        <taxon>Desulfarculales</taxon>
        <taxon>Desulfarculaceae</taxon>
        <taxon>Desulfoferula</taxon>
    </lineage>
</organism>
<dbReference type="Proteomes" id="UP001366166">
    <property type="component" value="Chromosome"/>
</dbReference>
<keyword evidence="3" id="KW-1185">Reference proteome</keyword>
<dbReference type="CDD" id="cd00038">
    <property type="entry name" value="CAP_ED"/>
    <property type="match status" value="1"/>
</dbReference>
<dbReference type="RefSeq" id="WP_338602830.1">
    <property type="nucleotide sequence ID" value="NZ_AP028679.1"/>
</dbReference>
<dbReference type="InterPro" id="IPR018488">
    <property type="entry name" value="cNMP-bd_CS"/>
</dbReference>